<reference evidence="1" key="1">
    <citation type="journal article" date="2017" name="Nature">
        <title>The sunflower genome provides insights into oil metabolism, flowering and Asterid evolution.</title>
        <authorList>
            <person name="Badouin H."/>
            <person name="Gouzy J."/>
            <person name="Grassa C.J."/>
            <person name="Murat F."/>
            <person name="Staton S.E."/>
            <person name="Cottret L."/>
            <person name="Lelandais-Briere C."/>
            <person name="Owens G.L."/>
            <person name="Carrere S."/>
            <person name="Mayjonade B."/>
            <person name="Legrand L."/>
            <person name="Gill N."/>
            <person name="Kane N.C."/>
            <person name="Bowers J.E."/>
            <person name="Hubner S."/>
            <person name="Bellec A."/>
            <person name="Berard A."/>
            <person name="Berges H."/>
            <person name="Blanchet N."/>
            <person name="Boniface M.C."/>
            <person name="Brunel D."/>
            <person name="Catrice O."/>
            <person name="Chaidir N."/>
            <person name="Claudel C."/>
            <person name="Donnadieu C."/>
            <person name="Faraut T."/>
            <person name="Fievet G."/>
            <person name="Helmstetter N."/>
            <person name="King M."/>
            <person name="Knapp S.J."/>
            <person name="Lai Z."/>
            <person name="Le Paslier M.C."/>
            <person name="Lippi Y."/>
            <person name="Lorenzon L."/>
            <person name="Mandel J.R."/>
            <person name="Marage G."/>
            <person name="Marchand G."/>
            <person name="Marquand E."/>
            <person name="Bret-Mestries E."/>
            <person name="Morien E."/>
            <person name="Nambeesan S."/>
            <person name="Nguyen T."/>
            <person name="Pegot-Espagnet P."/>
            <person name="Pouilly N."/>
            <person name="Raftis F."/>
            <person name="Sallet E."/>
            <person name="Schiex T."/>
            <person name="Thomas J."/>
            <person name="Vandecasteele C."/>
            <person name="Vares D."/>
            <person name="Vear F."/>
            <person name="Vautrin S."/>
            <person name="Crespi M."/>
            <person name="Mangin B."/>
            <person name="Burke J.M."/>
            <person name="Salse J."/>
            <person name="Munos S."/>
            <person name="Vincourt P."/>
            <person name="Rieseberg L.H."/>
            <person name="Langlade N.B."/>
        </authorList>
    </citation>
    <scope>NUCLEOTIDE SEQUENCE</scope>
    <source>
        <tissue evidence="1">Leaves</tissue>
    </source>
</reference>
<dbReference type="Gramene" id="mRNA:HanXRQr2_Chr01g0029021">
    <property type="protein sequence ID" value="CDS:HanXRQr2_Chr01g0029021.1"/>
    <property type="gene ID" value="HanXRQr2_Chr01g0029021"/>
</dbReference>
<dbReference type="Proteomes" id="UP000215914">
    <property type="component" value="Unassembled WGS sequence"/>
</dbReference>
<evidence type="ECO:0000313" key="1">
    <source>
        <dbReference type="EMBL" id="KAF5822648.1"/>
    </source>
</evidence>
<evidence type="ECO:0000313" key="2">
    <source>
        <dbReference type="Proteomes" id="UP000215914"/>
    </source>
</evidence>
<comment type="caution">
    <text evidence="1">The sequence shown here is derived from an EMBL/GenBank/DDBJ whole genome shotgun (WGS) entry which is preliminary data.</text>
</comment>
<protein>
    <submittedName>
        <fullName evidence="1">Uncharacterized protein</fullName>
    </submittedName>
</protein>
<gene>
    <name evidence="1" type="ORF">HanXRQr2_Chr01g0029021</name>
</gene>
<organism evidence="1 2">
    <name type="scientific">Helianthus annuus</name>
    <name type="common">Common sunflower</name>
    <dbReference type="NCBI Taxonomy" id="4232"/>
    <lineage>
        <taxon>Eukaryota</taxon>
        <taxon>Viridiplantae</taxon>
        <taxon>Streptophyta</taxon>
        <taxon>Embryophyta</taxon>
        <taxon>Tracheophyta</taxon>
        <taxon>Spermatophyta</taxon>
        <taxon>Magnoliopsida</taxon>
        <taxon>eudicotyledons</taxon>
        <taxon>Gunneridae</taxon>
        <taxon>Pentapetalae</taxon>
        <taxon>asterids</taxon>
        <taxon>campanulids</taxon>
        <taxon>Asterales</taxon>
        <taxon>Asteraceae</taxon>
        <taxon>Asteroideae</taxon>
        <taxon>Heliantheae alliance</taxon>
        <taxon>Heliantheae</taxon>
        <taxon>Helianthus</taxon>
    </lineage>
</organism>
<keyword evidence="2" id="KW-1185">Reference proteome</keyword>
<name>A0A9K3JX41_HELAN</name>
<dbReference type="EMBL" id="MNCJ02000316">
    <property type="protein sequence ID" value="KAF5822648.1"/>
    <property type="molecule type" value="Genomic_DNA"/>
</dbReference>
<accession>A0A9K3JX41</accession>
<reference evidence="1" key="2">
    <citation type="submission" date="2020-06" db="EMBL/GenBank/DDBJ databases">
        <title>Helianthus annuus Genome sequencing and assembly Release 2.</title>
        <authorList>
            <person name="Gouzy J."/>
            <person name="Langlade N."/>
            <person name="Munos S."/>
        </authorList>
    </citation>
    <scope>NUCLEOTIDE SEQUENCE</scope>
    <source>
        <tissue evidence="1">Leaves</tissue>
    </source>
</reference>
<dbReference type="AlphaFoldDB" id="A0A9K3JX41"/>
<sequence length="88" mass="10187">MFGPNEMTVGDQITIVVSQRYCNEQLTKKCGVNVVYDDGKIEEEEDALRYYKSWNHIIGGDLSAFQYPTGEYFLSNMHFFDGSRYRGI</sequence>
<proteinExistence type="predicted"/>